<dbReference type="CDD" id="cd03219">
    <property type="entry name" value="ABC_Mj1267_LivG_branched"/>
    <property type="match status" value="1"/>
</dbReference>
<dbReference type="Pfam" id="PF00005">
    <property type="entry name" value="ABC_tran"/>
    <property type="match status" value="1"/>
</dbReference>
<sequence length="271" mass="29454">MGFCSFCLCCSGRKVCGPTRSGLIESGGVVALKLKVERLTKRFGGLTAVRDVSFEVRDQEILGIIGPNGAGKTTLFHLISGFERPDAGRVFLEGQDITGKSPEAISRLGLTRTFQLVKPFGKMTVLENVCVGAFLRRSDLTDARAVAEDVVELVGLKPFADQPAATLPIGHRKRLELARALATEPKILLLDEVMGGLTPAEIGQMIDTIRRLREGGLTIVIIEHHMRAIMSLSDRVVVMHQGEKIAEGTPKEIAQDSRVIEAYFGGELRFA</sequence>
<dbReference type="InterPro" id="IPR032823">
    <property type="entry name" value="BCA_ABC_TP_C"/>
</dbReference>
<reference evidence="5" key="1">
    <citation type="journal article" date="2021" name="Microbiology">
        <title>Metagenomic Analysis of the Microbial Community in the Underground Coal Fire Area (Kemerovo Region, Russia) Revealed Predominance of Thermophilic Members of the Phyla Deinococcus-thermus, Aquificae, and Firmicutes.</title>
        <authorList>
            <person name="Kadnikov V."/>
            <person name="Mardanov A.V."/>
            <person name="Beletsky A.V."/>
            <person name="Karnachuk O.V."/>
            <person name="Ravin N.V."/>
        </authorList>
    </citation>
    <scope>NUCLEOTIDE SEQUENCE</scope>
    <source>
        <strain evidence="5">RBS10-49</strain>
    </source>
</reference>
<evidence type="ECO:0000256" key="1">
    <source>
        <dbReference type="ARBA" id="ARBA00022448"/>
    </source>
</evidence>
<dbReference type="SMART" id="SM00382">
    <property type="entry name" value="AAA"/>
    <property type="match status" value="1"/>
</dbReference>
<proteinExistence type="predicted"/>
<dbReference type="Gene3D" id="3.40.50.300">
    <property type="entry name" value="P-loop containing nucleotide triphosphate hydrolases"/>
    <property type="match status" value="1"/>
</dbReference>
<dbReference type="PANTHER" id="PTHR45772:SF8">
    <property type="entry name" value="HIGH-AFFINITY BRANCHED-CHAIN AMINO ACID TRANSPORT ATP-BINDING PROTEIN"/>
    <property type="match status" value="1"/>
</dbReference>
<comment type="caution">
    <text evidence="5">The sequence shown here is derived from an EMBL/GenBank/DDBJ whole genome shotgun (WGS) entry which is preliminary data.</text>
</comment>
<dbReference type="Pfam" id="PF12399">
    <property type="entry name" value="BCA_ABC_TP_C"/>
    <property type="match status" value="1"/>
</dbReference>
<dbReference type="InterPro" id="IPR027417">
    <property type="entry name" value="P-loop_NTPase"/>
</dbReference>
<dbReference type="InterPro" id="IPR003593">
    <property type="entry name" value="AAA+_ATPase"/>
</dbReference>
<keyword evidence="3 5" id="KW-0067">ATP-binding</keyword>
<dbReference type="GO" id="GO:0016887">
    <property type="term" value="F:ATP hydrolysis activity"/>
    <property type="evidence" value="ECO:0007669"/>
    <property type="project" value="InterPro"/>
</dbReference>
<dbReference type="AlphaFoldDB" id="A0A947GGZ0"/>
<dbReference type="GO" id="GO:0005524">
    <property type="term" value="F:ATP binding"/>
    <property type="evidence" value="ECO:0007669"/>
    <property type="project" value="UniProtKB-KW"/>
</dbReference>
<feature type="domain" description="ABC transporter" evidence="4">
    <location>
        <begin position="34"/>
        <end position="266"/>
    </location>
</feature>
<keyword evidence="1" id="KW-0813">Transport</keyword>
<evidence type="ECO:0000256" key="2">
    <source>
        <dbReference type="ARBA" id="ARBA00022741"/>
    </source>
</evidence>
<organism evidence="5 6">
    <name type="scientific">Hydrogenibacillus schlegelii</name>
    <name type="common">Bacillus schlegelii</name>
    <dbReference type="NCBI Taxonomy" id="1484"/>
    <lineage>
        <taxon>Bacteria</taxon>
        <taxon>Bacillati</taxon>
        <taxon>Bacillota</taxon>
        <taxon>Bacilli</taxon>
        <taxon>Bacillales</taxon>
        <taxon>Bacillales Family X. Incertae Sedis</taxon>
        <taxon>Hydrogenibacillus</taxon>
    </lineage>
</organism>
<dbReference type="EMBL" id="JAHHQF010000042">
    <property type="protein sequence ID" value="MBT9281693.1"/>
    <property type="molecule type" value="Genomic_DNA"/>
</dbReference>
<dbReference type="GO" id="GO:0005886">
    <property type="term" value="C:plasma membrane"/>
    <property type="evidence" value="ECO:0007669"/>
    <property type="project" value="TreeGrafter"/>
</dbReference>
<dbReference type="Proteomes" id="UP000748108">
    <property type="component" value="Unassembled WGS sequence"/>
</dbReference>
<dbReference type="InterPro" id="IPR051120">
    <property type="entry name" value="ABC_AA/LPS_Transport"/>
</dbReference>
<dbReference type="FunFam" id="3.40.50.300:FF:000421">
    <property type="entry name" value="Branched-chain amino acid ABC transporter ATP-binding protein"/>
    <property type="match status" value="1"/>
</dbReference>
<dbReference type="PROSITE" id="PS50893">
    <property type="entry name" value="ABC_TRANSPORTER_2"/>
    <property type="match status" value="1"/>
</dbReference>
<dbReference type="SUPFAM" id="SSF52540">
    <property type="entry name" value="P-loop containing nucleoside triphosphate hydrolases"/>
    <property type="match status" value="1"/>
</dbReference>
<gene>
    <name evidence="5" type="ORF">KM312_03350</name>
</gene>
<dbReference type="PANTHER" id="PTHR45772">
    <property type="entry name" value="CONSERVED COMPONENT OF ABC TRANSPORTER FOR NATURAL AMINO ACIDS-RELATED"/>
    <property type="match status" value="1"/>
</dbReference>
<evidence type="ECO:0000313" key="5">
    <source>
        <dbReference type="EMBL" id="MBT9281693.1"/>
    </source>
</evidence>
<evidence type="ECO:0000313" key="6">
    <source>
        <dbReference type="Proteomes" id="UP000748108"/>
    </source>
</evidence>
<accession>A0A947GGZ0</accession>
<dbReference type="InterPro" id="IPR003439">
    <property type="entry name" value="ABC_transporter-like_ATP-bd"/>
</dbReference>
<evidence type="ECO:0000256" key="3">
    <source>
        <dbReference type="ARBA" id="ARBA00022840"/>
    </source>
</evidence>
<protein>
    <submittedName>
        <fullName evidence="5">ABC transporter ATP-binding protein</fullName>
    </submittedName>
</protein>
<evidence type="ECO:0000259" key="4">
    <source>
        <dbReference type="PROSITE" id="PS50893"/>
    </source>
</evidence>
<keyword evidence="2" id="KW-0547">Nucleotide-binding</keyword>
<name>A0A947GGZ0_HYDSH</name>